<dbReference type="InterPro" id="IPR036264">
    <property type="entry name" value="Bact_exopeptidase_dim_dom"/>
</dbReference>
<dbReference type="FunFam" id="3.30.70.360:FF:000001">
    <property type="entry name" value="N-acetyldiaminopimelate deacetylase"/>
    <property type="match status" value="1"/>
</dbReference>
<dbReference type="InterPro" id="IPR017439">
    <property type="entry name" value="Amidohydrolase"/>
</dbReference>
<dbReference type="CDD" id="cd03886">
    <property type="entry name" value="M20_Acy1"/>
    <property type="match status" value="1"/>
</dbReference>
<dbReference type="Pfam" id="PF07687">
    <property type="entry name" value="M20_dimer"/>
    <property type="match status" value="1"/>
</dbReference>
<comment type="caution">
    <text evidence="3">The sequence shown here is derived from an EMBL/GenBank/DDBJ whole genome shotgun (WGS) entry which is preliminary data.</text>
</comment>
<evidence type="ECO:0000259" key="2">
    <source>
        <dbReference type="Pfam" id="PF07687"/>
    </source>
</evidence>
<dbReference type="NCBIfam" id="TIGR01891">
    <property type="entry name" value="amidohydrolases"/>
    <property type="match status" value="1"/>
</dbReference>
<dbReference type="PIRSF" id="PIRSF005962">
    <property type="entry name" value="Pept_M20D_amidohydro"/>
    <property type="match status" value="1"/>
</dbReference>
<dbReference type="SUPFAM" id="SSF55031">
    <property type="entry name" value="Bacterial exopeptidase dimerisation domain"/>
    <property type="match status" value="1"/>
</dbReference>
<keyword evidence="1" id="KW-0378">Hydrolase</keyword>
<dbReference type="EMBL" id="LAZR01000973">
    <property type="protein sequence ID" value="KKN53416.1"/>
    <property type="molecule type" value="Genomic_DNA"/>
</dbReference>
<protein>
    <recommendedName>
        <fullName evidence="2">Peptidase M20 dimerisation domain-containing protein</fullName>
    </recommendedName>
</protein>
<feature type="non-terminal residue" evidence="3">
    <location>
        <position position="1"/>
    </location>
</feature>
<organism evidence="3">
    <name type="scientific">marine sediment metagenome</name>
    <dbReference type="NCBI Taxonomy" id="412755"/>
    <lineage>
        <taxon>unclassified sequences</taxon>
        <taxon>metagenomes</taxon>
        <taxon>ecological metagenomes</taxon>
    </lineage>
</organism>
<reference evidence="3" key="1">
    <citation type="journal article" date="2015" name="Nature">
        <title>Complex archaea that bridge the gap between prokaryotes and eukaryotes.</title>
        <authorList>
            <person name="Spang A."/>
            <person name="Saw J.H."/>
            <person name="Jorgensen S.L."/>
            <person name="Zaremba-Niedzwiedzka K."/>
            <person name="Martijn J."/>
            <person name="Lind A.E."/>
            <person name="van Eijk R."/>
            <person name="Schleper C."/>
            <person name="Guy L."/>
            <person name="Ettema T.J."/>
        </authorList>
    </citation>
    <scope>NUCLEOTIDE SEQUENCE</scope>
</reference>
<dbReference type="GO" id="GO:0016787">
    <property type="term" value="F:hydrolase activity"/>
    <property type="evidence" value="ECO:0007669"/>
    <property type="project" value="UniProtKB-KW"/>
</dbReference>
<dbReference type="PANTHER" id="PTHR11014">
    <property type="entry name" value="PEPTIDASE M20 FAMILY MEMBER"/>
    <property type="match status" value="1"/>
</dbReference>
<dbReference type="InterPro" id="IPR011650">
    <property type="entry name" value="Peptidase_M20_dimer"/>
</dbReference>
<sequence>GVVALLRGSQQGATVGIRADMDALPIQELTDVPFKSLNPGVMHACGHDIHTSIALGTAMVLTGLRDKIKGNIKFIFQPAEEGPPPGEEGGASLMIKEGVLQEPSVGAIFGLHVWPEDLGKAYFIPGHMMASSDWFQIVIKGKSSHGAQPHKGVDSIALASNIVMSLQSVISRTTNPTDPAVLTIGKINGGTRSNIIAQKVILEGTVRTLSERNREKIPQLMENIVKGITHSFGADYTFNYRKGAPSLYNHPELAKIMLPTLLKVLGEEHVKELAPQMVAEDFSYYCQEIPGFYFFLGVKNPGQETVAPLHNPYFNPDEGSITLGIKIMCHLLLDCLERQGHLESYSP</sequence>
<accession>A0A0F9TW83</accession>
<dbReference type="AlphaFoldDB" id="A0A0F9TW83"/>
<dbReference type="SUPFAM" id="SSF53187">
    <property type="entry name" value="Zn-dependent exopeptidases"/>
    <property type="match status" value="1"/>
</dbReference>
<dbReference type="InterPro" id="IPR002933">
    <property type="entry name" value="Peptidase_M20"/>
</dbReference>
<name>A0A0F9TW83_9ZZZZ</name>
<gene>
    <name evidence="3" type="ORF">LCGC14_0602790</name>
</gene>
<dbReference type="PANTHER" id="PTHR11014:SF63">
    <property type="entry name" value="METALLOPEPTIDASE, PUTATIVE (AFU_ORTHOLOGUE AFUA_6G09600)-RELATED"/>
    <property type="match status" value="1"/>
</dbReference>
<evidence type="ECO:0000313" key="3">
    <source>
        <dbReference type="EMBL" id="KKN53416.1"/>
    </source>
</evidence>
<feature type="domain" description="Peptidase M20 dimerisation" evidence="2">
    <location>
        <begin position="133"/>
        <end position="226"/>
    </location>
</feature>
<dbReference type="Gene3D" id="3.30.70.360">
    <property type="match status" value="1"/>
</dbReference>
<evidence type="ECO:0000256" key="1">
    <source>
        <dbReference type="ARBA" id="ARBA00022801"/>
    </source>
</evidence>
<proteinExistence type="predicted"/>
<dbReference type="Gene3D" id="3.40.630.10">
    <property type="entry name" value="Zn peptidases"/>
    <property type="match status" value="1"/>
</dbReference>
<dbReference type="Pfam" id="PF01546">
    <property type="entry name" value="Peptidase_M20"/>
    <property type="match status" value="1"/>
</dbReference>